<dbReference type="InterPro" id="IPR011051">
    <property type="entry name" value="RmlC_Cupin_sf"/>
</dbReference>
<protein>
    <submittedName>
        <fullName evidence="1">Uncharacterized protein</fullName>
    </submittedName>
</protein>
<evidence type="ECO:0000313" key="1">
    <source>
        <dbReference type="EMBL" id="POY47996.1"/>
    </source>
</evidence>
<organism evidence="1">
    <name type="scientific">Pectobacterium versatile</name>
    <dbReference type="NCBI Taxonomy" id="2488639"/>
    <lineage>
        <taxon>Bacteria</taxon>
        <taxon>Pseudomonadati</taxon>
        <taxon>Pseudomonadota</taxon>
        <taxon>Gammaproteobacteria</taxon>
        <taxon>Enterobacterales</taxon>
        <taxon>Pectobacteriaceae</taxon>
        <taxon>Pectobacterium</taxon>
    </lineage>
</organism>
<gene>
    <name evidence="1" type="ORF">F131LOC_04257</name>
</gene>
<accession>A0A855M9Y1</accession>
<dbReference type="AlphaFoldDB" id="A0A855M9Y1"/>
<reference evidence="1" key="1">
    <citation type="submission" date="2017-12" db="EMBL/GenBank/DDBJ databases">
        <title>First report on the novel genomospecies/subspecies of Pectobacterium carotovorum in Russia.</title>
        <authorList>
            <person name="Shirshikov F.V."/>
            <person name="Miroshnikov K."/>
            <person name="Toshakov S.V."/>
            <person name="Kabanova A.P."/>
            <person name="Barannik A.P."/>
            <person name="Shneider M."/>
            <person name="Ignatov A.N."/>
            <person name="Miroshnikov K.A."/>
        </authorList>
    </citation>
    <scope>NUCLEOTIDE SEQUENCE [LARGE SCALE GENOMIC DNA]</scope>
    <source>
        <strain evidence="1">F131</strain>
    </source>
</reference>
<dbReference type="InterPro" id="IPR014710">
    <property type="entry name" value="RmlC-like_jellyroll"/>
</dbReference>
<dbReference type="Gene3D" id="2.60.120.10">
    <property type="entry name" value="Jelly Rolls"/>
    <property type="match status" value="1"/>
</dbReference>
<comment type="caution">
    <text evidence="1">The sequence shown here is derived from an EMBL/GenBank/DDBJ whole genome shotgun (WGS) entry which is preliminary data.</text>
</comment>
<dbReference type="SUPFAM" id="SSF51182">
    <property type="entry name" value="RmlC-like cupins"/>
    <property type="match status" value="1"/>
</dbReference>
<proteinExistence type="predicted"/>
<name>A0A855M9Y1_9GAMM</name>
<dbReference type="EMBL" id="PDVW01000053">
    <property type="protein sequence ID" value="POY47996.1"/>
    <property type="molecule type" value="Genomic_DNA"/>
</dbReference>
<sequence>MGNFLSRLPAEVIANAFEISRETASRLKQESTQTLPLVEVVGSLLQLVPNQEDSSDSSGE</sequence>